<evidence type="ECO:0000256" key="3">
    <source>
        <dbReference type="ARBA" id="ARBA00022679"/>
    </source>
</evidence>
<evidence type="ECO:0000256" key="8">
    <source>
        <dbReference type="ARBA" id="ARBA00063809"/>
    </source>
</evidence>
<dbReference type="InterPro" id="IPR035985">
    <property type="entry name" value="Ubiquitin-activating_enz"/>
</dbReference>
<dbReference type="CDD" id="cd00757">
    <property type="entry name" value="ThiF_MoeB_HesA_family"/>
    <property type="match status" value="1"/>
</dbReference>
<keyword evidence="16" id="KW-1185">Reference proteome</keyword>
<dbReference type="SUPFAM" id="SSF69572">
    <property type="entry name" value="Activating enzymes of the ubiquitin-like proteins"/>
    <property type="match status" value="1"/>
</dbReference>
<comment type="caution">
    <text evidence="15">The sequence shown here is derived from an EMBL/GenBank/DDBJ whole genome shotgun (WGS) entry which is preliminary data.</text>
</comment>
<dbReference type="GO" id="GO:0061605">
    <property type="term" value="F:molybdopterin-synthase adenylyltransferase activity"/>
    <property type="evidence" value="ECO:0007669"/>
    <property type="project" value="UniProtKB-EC"/>
</dbReference>
<keyword evidence="15" id="KW-0548">Nucleotidyltransferase</keyword>
<dbReference type="GO" id="GO:0004792">
    <property type="term" value="F:thiosulfate-cyanide sulfurtransferase activity"/>
    <property type="evidence" value="ECO:0007669"/>
    <property type="project" value="TreeGrafter"/>
</dbReference>
<dbReference type="NCBIfam" id="TIGR02355">
    <property type="entry name" value="moeB"/>
    <property type="match status" value="1"/>
</dbReference>
<evidence type="ECO:0000256" key="13">
    <source>
        <dbReference type="ARBA" id="ARBA00078531"/>
    </source>
</evidence>
<dbReference type="EMBL" id="QZEI01000012">
    <property type="protein sequence ID" value="RLV60733.1"/>
    <property type="molecule type" value="Genomic_DNA"/>
</dbReference>
<evidence type="ECO:0000256" key="6">
    <source>
        <dbReference type="ARBA" id="ARBA00052218"/>
    </source>
</evidence>
<dbReference type="RefSeq" id="WP_121838008.1">
    <property type="nucleotide sequence ID" value="NZ_ML014761.1"/>
</dbReference>
<dbReference type="Proteomes" id="UP000281474">
    <property type="component" value="Unassembled WGS sequence"/>
</dbReference>
<keyword evidence="3 15" id="KW-0808">Transferase</keyword>
<accession>A0A3L8Q1W6</accession>
<evidence type="ECO:0000256" key="1">
    <source>
        <dbReference type="ARBA" id="ARBA00005046"/>
    </source>
</evidence>
<evidence type="ECO:0000256" key="7">
    <source>
        <dbReference type="ARBA" id="ARBA00055169"/>
    </source>
</evidence>
<dbReference type="GO" id="GO:0008641">
    <property type="term" value="F:ubiquitin-like modifier activating enzyme activity"/>
    <property type="evidence" value="ECO:0007669"/>
    <property type="project" value="InterPro"/>
</dbReference>
<evidence type="ECO:0000313" key="15">
    <source>
        <dbReference type="EMBL" id="RLV60733.1"/>
    </source>
</evidence>
<dbReference type="GO" id="GO:0006777">
    <property type="term" value="P:Mo-molybdopterin cofactor biosynthetic process"/>
    <property type="evidence" value="ECO:0007669"/>
    <property type="project" value="InterPro"/>
</dbReference>
<gene>
    <name evidence="15" type="primary">moeB</name>
    <name evidence="15" type="ORF">D5018_05520</name>
</gene>
<dbReference type="GO" id="GO:0005524">
    <property type="term" value="F:ATP binding"/>
    <property type="evidence" value="ECO:0007669"/>
    <property type="project" value="UniProtKB-KW"/>
</dbReference>
<dbReference type="AlphaFoldDB" id="A0A3L8Q1W6"/>
<evidence type="ECO:0000256" key="5">
    <source>
        <dbReference type="ARBA" id="ARBA00022840"/>
    </source>
</evidence>
<evidence type="ECO:0000256" key="2">
    <source>
        <dbReference type="ARBA" id="ARBA00009919"/>
    </source>
</evidence>
<dbReference type="OrthoDB" id="9804286at2"/>
<keyword evidence="5" id="KW-0067">ATP-binding</keyword>
<dbReference type="GO" id="GO:0005829">
    <property type="term" value="C:cytosol"/>
    <property type="evidence" value="ECO:0007669"/>
    <property type="project" value="TreeGrafter"/>
</dbReference>
<evidence type="ECO:0000256" key="4">
    <source>
        <dbReference type="ARBA" id="ARBA00022741"/>
    </source>
</evidence>
<dbReference type="PANTHER" id="PTHR10953">
    <property type="entry name" value="UBIQUITIN-ACTIVATING ENZYME E1"/>
    <property type="match status" value="1"/>
</dbReference>
<comment type="pathway">
    <text evidence="1">Cofactor biosynthesis; molybdopterin biosynthesis.</text>
</comment>
<feature type="domain" description="THIF-type NAD/FAD binding fold" evidence="14">
    <location>
        <begin position="17"/>
        <end position="250"/>
    </location>
</feature>
<comment type="similarity">
    <text evidence="2">Belongs to the HesA/MoeB/ThiF family.</text>
</comment>
<name>A0A3L8Q1W6_9GAMM</name>
<evidence type="ECO:0000259" key="14">
    <source>
        <dbReference type="Pfam" id="PF00899"/>
    </source>
</evidence>
<comment type="subunit">
    <text evidence="8">Homodimer. Forms a stable heterotetrameric complex of 2 MoeB and 2 MoaD during adenylation of MoaD.</text>
</comment>
<evidence type="ECO:0000313" key="16">
    <source>
        <dbReference type="Proteomes" id="UP000281474"/>
    </source>
</evidence>
<evidence type="ECO:0000256" key="12">
    <source>
        <dbReference type="ARBA" id="ARBA00075328"/>
    </source>
</evidence>
<evidence type="ECO:0000256" key="11">
    <source>
        <dbReference type="ARBA" id="ARBA00075110"/>
    </source>
</evidence>
<protein>
    <recommendedName>
        <fullName evidence="10">Molybdopterin-synthase adenylyltransferase</fullName>
        <ecNumber evidence="9">2.7.7.80</ecNumber>
    </recommendedName>
    <alternativeName>
        <fullName evidence="13">MoaD protein adenylase</fullName>
    </alternativeName>
    <alternativeName>
        <fullName evidence="11">Molybdopterin-converting factor subunit 1 adenylase</fullName>
    </alternativeName>
    <alternativeName>
        <fullName evidence="12">Sulfur carrier protein MoaD adenylyltransferase</fullName>
    </alternativeName>
</protein>
<dbReference type="Pfam" id="PF00899">
    <property type="entry name" value="ThiF"/>
    <property type="match status" value="1"/>
</dbReference>
<sequence length="253" mass="27826">MTDTVEDLLTDQEMLRYSRQISIKSMDIDGQEKLKQARVLVFGVGGLGCAASQYLAVAGVGHLTLVDFDTVALSNLQRQVLHHDADVGRAKVDSGADSLRQLNPHIDVETINESLDESEISALIANYDVVVDCTDNLTIRQQLNQACFQHKTSLVSGAAIRMEGLLTVFNYQADTPCYQCFSRLFGEQQLSCVESGILAPVIGVIGSLQALEAIKLITQMGEPLIGRILMFDAMTLECREMKLKPNERCTVCR</sequence>
<dbReference type="Gene3D" id="3.40.50.720">
    <property type="entry name" value="NAD(P)-binding Rossmann-like Domain"/>
    <property type="match status" value="1"/>
</dbReference>
<evidence type="ECO:0000256" key="10">
    <source>
        <dbReference type="ARBA" id="ARBA00073635"/>
    </source>
</evidence>
<dbReference type="InterPro" id="IPR012730">
    <property type="entry name" value="Mopterin_Synthase_Sase_MoeB"/>
</dbReference>
<dbReference type="EC" id="2.7.7.80" evidence="9"/>
<evidence type="ECO:0000256" key="9">
    <source>
        <dbReference type="ARBA" id="ARBA00066884"/>
    </source>
</evidence>
<comment type="function">
    <text evidence="7">Catalyzes the adenylation by ATP of the carboxyl group of the C-terminal glycine of sulfur carrier protein MoaD.</text>
</comment>
<comment type="catalytic activity">
    <reaction evidence="6">
        <text>[molybdopterin-synthase sulfur-carrier protein]-C-terminal Gly-Gly + ATP + H(+) = [molybdopterin-synthase sulfur-carrier protein]-C-terminal Gly-Gly-AMP + diphosphate</text>
        <dbReference type="Rhea" id="RHEA:43616"/>
        <dbReference type="Rhea" id="RHEA-COMP:12159"/>
        <dbReference type="Rhea" id="RHEA-COMP:12202"/>
        <dbReference type="ChEBI" id="CHEBI:15378"/>
        <dbReference type="ChEBI" id="CHEBI:30616"/>
        <dbReference type="ChEBI" id="CHEBI:33019"/>
        <dbReference type="ChEBI" id="CHEBI:90618"/>
        <dbReference type="ChEBI" id="CHEBI:90778"/>
        <dbReference type="EC" id="2.7.7.80"/>
    </reaction>
</comment>
<proteinExistence type="inferred from homology"/>
<dbReference type="NCBIfam" id="NF004281">
    <property type="entry name" value="PRK05690.1"/>
    <property type="match status" value="1"/>
</dbReference>
<keyword evidence="4" id="KW-0547">Nucleotide-binding</keyword>
<dbReference type="InterPro" id="IPR000594">
    <property type="entry name" value="ThiF_NAD_FAD-bd"/>
</dbReference>
<reference evidence="15 16" key="1">
    <citation type="submission" date="2018-09" db="EMBL/GenBank/DDBJ databases">
        <title>Phylogeny of the Shewanellaceae, and recommendation for two new genera, Pseudoshewanella and Parashewanella.</title>
        <authorList>
            <person name="Wang G."/>
        </authorList>
    </citation>
    <scope>NUCLEOTIDE SEQUENCE [LARGE SCALE GENOMIC DNA]</scope>
    <source>
        <strain evidence="15 16">C51</strain>
    </source>
</reference>
<dbReference type="GO" id="GO:0008146">
    <property type="term" value="F:sulfotransferase activity"/>
    <property type="evidence" value="ECO:0007669"/>
    <property type="project" value="TreeGrafter"/>
</dbReference>
<dbReference type="InterPro" id="IPR045886">
    <property type="entry name" value="ThiF/MoeB/HesA"/>
</dbReference>
<dbReference type="PANTHER" id="PTHR10953:SF194">
    <property type="entry name" value="MOLYBDOPTERIN-SYNTHASE ADENYLYLTRANSFERASE"/>
    <property type="match status" value="1"/>
</dbReference>
<dbReference type="FunFam" id="3.40.50.720:FF:000033">
    <property type="entry name" value="Adenylyltransferase and sulfurtransferase MOCS3"/>
    <property type="match status" value="1"/>
</dbReference>
<organism evidence="15 16">
    <name type="scientific">Parashewanella curva</name>
    <dbReference type="NCBI Taxonomy" id="2338552"/>
    <lineage>
        <taxon>Bacteria</taxon>
        <taxon>Pseudomonadati</taxon>
        <taxon>Pseudomonadota</taxon>
        <taxon>Gammaproteobacteria</taxon>
        <taxon>Alteromonadales</taxon>
        <taxon>Shewanellaceae</taxon>
        <taxon>Parashewanella</taxon>
    </lineage>
</organism>